<comment type="caution">
    <text evidence="2">The sequence shown here is derived from an EMBL/GenBank/DDBJ whole genome shotgun (WGS) entry which is preliminary data.</text>
</comment>
<proteinExistence type="predicted"/>
<dbReference type="PANTHER" id="PTHR23521:SF3">
    <property type="entry name" value="MFS TRANSPORTER"/>
    <property type="match status" value="1"/>
</dbReference>
<keyword evidence="1" id="KW-1133">Transmembrane helix</keyword>
<protein>
    <recommendedName>
        <fullName evidence="4">Major facilitator superfamily (MFS) profile domain-containing protein</fullName>
    </recommendedName>
</protein>
<gene>
    <name evidence="2" type="ORF">ADS77_09695</name>
</gene>
<dbReference type="SUPFAM" id="SSF103473">
    <property type="entry name" value="MFS general substrate transporter"/>
    <property type="match status" value="1"/>
</dbReference>
<dbReference type="EMBL" id="LHPH01000009">
    <property type="protein sequence ID" value="KPH63208.1"/>
    <property type="molecule type" value="Genomic_DNA"/>
</dbReference>
<dbReference type="PANTHER" id="PTHR23521">
    <property type="entry name" value="TRANSPORTER MFS SUPERFAMILY"/>
    <property type="match status" value="1"/>
</dbReference>
<reference evidence="2 3" key="1">
    <citation type="submission" date="2015-08" db="EMBL/GenBank/DDBJ databases">
        <title>Draft Genome Sequence of Pseudoalteromonas porphyrae UCD-SED14.</title>
        <authorList>
            <person name="Coil D.A."/>
            <person name="Jospin G."/>
            <person name="Lee R.D."/>
            <person name="Eisen J.A."/>
        </authorList>
    </citation>
    <scope>NUCLEOTIDE SEQUENCE [LARGE SCALE GENOMIC DNA]</scope>
    <source>
        <strain evidence="2 3">UCD-SED14</strain>
    </source>
</reference>
<name>A0A0N0LZS0_9GAMM</name>
<dbReference type="Gene3D" id="1.20.1250.20">
    <property type="entry name" value="MFS general substrate transporter like domains"/>
    <property type="match status" value="1"/>
</dbReference>
<dbReference type="STRING" id="187330.AMS58_13255"/>
<keyword evidence="3" id="KW-1185">Reference proteome</keyword>
<evidence type="ECO:0008006" key="4">
    <source>
        <dbReference type="Google" id="ProtNLM"/>
    </source>
</evidence>
<keyword evidence="1" id="KW-0472">Membrane</keyword>
<evidence type="ECO:0000256" key="1">
    <source>
        <dbReference type="SAM" id="Phobius"/>
    </source>
</evidence>
<dbReference type="Proteomes" id="UP000037848">
    <property type="component" value="Unassembled WGS sequence"/>
</dbReference>
<organism evidence="2 3">
    <name type="scientific">Pseudoalteromonas porphyrae</name>
    <dbReference type="NCBI Taxonomy" id="187330"/>
    <lineage>
        <taxon>Bacteria</taxon>
        <taxon>Pseudomonadati</taxon>
        <taxon>Pseudomonadota</taxon>
        <taxon>Gammaproteobacteria</taxon>
        <taxon>Alteromonadales</taxon>
        <taxon>Pseudoalteromonadaceae</taxon>
        <taxon>Pseudoalteromonas</taxon>
    </lineage>
</organism>
<dbReference type="RefSeq" id="WP_054454136.1">
    <property type="nucleotide sequence ID" value="NZ_LHPH01000009.1"/>
</dbReference>
<evidence type="ECO:0000313" key="3">
    <source>
        <dbReference type="Proteomes" id="UP000037848"/>
    </source>
</evidence>
<dbReference type="InterPro" id="IPR036259">
    <property type="entry name" value="MFS_trans_sf"/>
</dbReference>
<dbReference type="PATRIC" id="fig|187330.3.peg.4045"/>
<feature type="transmembrane region" description="Helical" evidence="1">
    <location>
        <begin position="74"/>
        <end position="93"/>
    </location>
</feature>
<feature type="transmembrane region" description="Helical" evidence="1">
    <location>
        <begin position="7"/>
        <end position="32"/>
    </location>
</feature>
<dbReference type="AlphaFoldDB" id="A0A0N0LZS0"/>
<feature type="transmembrane region" description="Helical" evidence="1">
    <location>
        <begin position="44"/>
        <end position="62"/>
    </location>
</feature>
<accession>A0A0N0LZS0</accession>
<keyword evidence="1" id="KW-0812">Transmembrane</keyword>
<dbReference type="GO" id="GO:0005886">
    <property type="term" value="C:plasma membrane"/>
    <property type="evidence" value="ECO:0007669"/>
    <property type="project" value="TreeGrafter"/>
</dbReference>
<sequence length="105" mass="11526">MHANHVYIFLALFTSCFILLLGNGLINVLLPVRIGLDGVDLDTIGMVLSLYFVGLLVVAIYSTNLIRRVGHIRMFAGCVALGAVSILICSIYPRQRLWCAVAPHK</sequence>
<evidence type="ECO:0000313" key="2">
    <source>
        <dbReference type="EMBL" id="KPH63208.1"/>
    </source>
</evidence>